<feature type="region of interest" description="Disordered" evidence="1">
    <location>
        <begin position="1"/>
        <end position="125"/>
    </location>
</feature>
<protein>
    <submittedName>
        <fullName evidence="2">Uncharacterized protein</fullName>
    </submittedName>
</protein>
<name>A0A5B9MBV5_9BACT</name>
<keyword evidence="3" id="KW-1185">Reference proteome</keyword>
<accession>A0A5B9MBV5</accession>
<evidence type="ECO:0000313" key="2">
    <source>
        <dbReference type="EMBL" id="QEF96687.1"/>
    </source>
</evidence>
<dbReference type="AlphaFoldDB" id="A0A5B9MBV5"/>
<evidence type="ECO:0000313" key="3">
    <source>
        <dbReference type="Proteomes" id="UP000321353"/>
    </source>
</evidence>
<proteinExistence type="predicted"/>
<feature type="compositionally biased region" description="Basic and acidic residues" evidence="1">
    <location>
        <begin position="82"/>
        <end position="91"/>
    </location>
</feature>
<evidence type="ECO:0000256" key="1">
    <source>
        <dbReference type="SAM" id="MobiDB-lite"/>
    </source>
</evidence>
<dbReference type="EMBL" id="CP036264">
    <property type="protein sequence ID" value="QEF96687.1"/>
    <property type="molecule type" value="Genomic_DNA"/>
</dbReference>
<dbReference type="KEGG" id="smam:Mal15_07150"/>
<sequence length="125" mass="13770">MPSFQGSALERTASVAPATHGRKTGGGASRKPRSQAEPGNEWMIRSLVPRLRLGTHCSRGSRHTRTEIQRRSLQKAPFPGGARERVDDTIPRSKAPPWNALQSWLPPHTDGKPEPLSDSMPYARP</sequence>
<dbReference type="Proteomes" id="UP000321353">
    <property type="component" value="Chromosome"/>
</dbReference>
<organism evidence="2 3">
    <name type="scientific">Stieleria maiorica</name>
    <dbReference type="NCBI Taxonomy" id="2795974"/>
    <lineage>
        <taxon>Bacteria</taxon>
        <taxon>Pseudomonadati</taxon>
        <taxon>Planctomycetota</taxon>
        <taxon>Planctomycetia</taxon>
        <taxon>Pirellulales</taxon>
        <taxon>Pirellulaceae</taxon>
        <taxon>Stieleria</taxon>
    </lineage>
</organism>
<gene>
    <name evidence="2" type="ORF">Mal15_07150</name>
</gene>
<reference evidence="2 3" key="1">
    <citation type="submission" date="2019-02" db="EMBL/GenBank/DDBJ databases">
        <title>Planctomycetal bacteria perform biofilm scaping via a novel small molecule.</title>
        <authorList>
            <person name="Jeske O."/>
            <person name="Boedeker C."/>
            <person name="Wiegand S."/>
            <person name="Breitling P."/>
            <person name="Kallscheuer N."/>
            <person name="Jogler M."/>
            <person name="Rohde M."/>
            <person name="Petersen J."/>
            <person name="Medema M.H."/>
            <person name="Surup F."/>
            <person name="Jogler C."/>
        </authorList>
    </citation>
    <scope>NUCLEOTIDE SEQUENCE [LARGE SCALE GENOMIC DNA]</scope>
    <source>
        <strain evidence="2 3">Mal15</strain>
    </source>
</reference>